<keyword evidence="1" id="KW-0812">Transmembrane</keyword>
<comment type="caution">
    <text evidence="2">The sequence shown here is derived from an EMBL/GenBank/DDBJ whole genome shotgun (WGS) entry which is preliminary data.</text>
</comment>
<evidence type="ECO:0000256" key="1">
    <source>
        <dbReference type="SAM" id="Phobius"/>
    </source>
</evidence>
<dbReference type="AlphaFoldDB" id="A0A2W5QDT6"/>
<sequence length="76" mass="7941">MRWLAPLAMVAVTAAVLGANLYIDHLATTQPGALQISETMWLDVWAVLGGIAWAPCAAFALYSLLRSPAGRSGGEG</sequence>
<reference evidence="2 3" key="1">
    <citation type="submission" date="2017-08" db="EMBL/GenBank/DDBJ databases">
        <title>Infants hospitalized years apart are colonized by the same room-sourced microbial strains.</title>
        <authorList>
            <person name="Brooks B."/>
            <person name="Olm M.R."/>
            <person name="Firek B.A."/>
            <person name="Baker R."/>
            <person name="Thomas B.C."/>
            <person name="Morowitz M.J."/>
            <person name="Banfield J.F."/>
        </authorList>
    </citation>
    <scope>NUCLEOTIDE SEQUENCE [LARGE SCALE GENOMIC DNA]</scope>
    <source>
        <strain evidence="2">S2_005_002_R2_33</strain>
    </source>
</reference>
<keyword evidence="1" id="KW-0472">Membrane</keyword>
<feature type="transmembrane region" description="Helical" evidence="1">
    <location>
        <begin position="42"/>
        <end position="65"/>
    </location>
</feature>
<gene>
    <name evidence="2" type="ORF">DI555_06845</name>
</gene>
<accession>A0A2W5QDT6</accession>
<proteinExistence type="predicted"/>
<keyword evidence="1" id="KW-1133">Transmembrane helix</keyword>
<dbReference type="Proteomes" id="UP000249082">
    <property type="component" value="Unassembled WGS sequence"/>
</dbReference>
<name>A0A2W5QDT6_9SPHN</name>
<protein>
    <submittedName>
        <fullName evidence="2">Uncharacterized protein</fullName>
    </submittedName>
</protein>
<dbReference type="EMBL" id="QFPX01000005">
    <property type="protein sequence ID" value="PZQ55737.1"/>
    <property type="molecule type" value="Genomic_DNA"/>
</dbReference>
<organism evidence="2 3">
    <name type="scientific">Novosphingobium pentaromativorans</name>
    <dbReference type="NCBI Taxonomy" id="205844"/>
    <lineage>
        <taxon>Bacteria</taxon>
        <taxon>Pseudomonadati</taxon>
        <taxon>Pseudomonadota</taxon>
        <taxon>Alphaproteobacteria</taxon>
        <taxon>Sphingomonadales</taxon>
        <taxon>Sphingomonadaceae</taxon>
        <taxon>Novosphingobium</taxon>
    </lineage>
</organism>
<evidence type="ECO:0000313" key="2">
    <source>
        <dbReference type="EMBL" id="PZQ55737.1"/>
    </source>
</evidence>
<evidence type="ECO:0000313" key="3">
    <source>
        <dbReference type="Proteomes" id="UP000249082"/>
    </source>
</evidence>